<organism evidence="1">
    <name type="scientific">marine sediment metagenome</name>
    <dbReference type="NCBI Taxonomy" id="412755"/>
    <lineage>
        <taxon>unclassified sequences</taxon>
        <taxon>metagenomes</taxon>
        <taxon>ecological metagenomes</taxon>
    </lineage>
</organism>
<dbReference type="EMBL" id="BARU01046076">
    <property type="protein sequence ID" value="GAH99117.1"/>
    <property type="molecule type" value="Genomic_DNA"/>
</dbReference>
<reference evidence="1" key="1">
    <citation type="journal article" date="2014" name="Front. Microbiol.">
        <title>High frequency of phylogenetically diverse reductive dehalogenase-homologous genes in deep subseafloor sedimentary metagenomes.</title>
        <authorList>
            <person name="Kawai M."/>
            <person name="Futagami T."/>
            <person name="Toyoda A."/>
            <person name="Takaki Y."/>
            <person name="Nishi S."/>
            <person name="Hori S."/>
            <person name="Arai W."/>
            <person name="Tsubouchi T."/>
            <person name="Morono Y."/>
            <person name="Uchiyama I."/>
            <person name="Ito T."/>
            <person name="Fujiyama A."/>
            <person name="Inagaki F."/>
            <person name="Takami H."/>
        </authorList>
    </citation>
    <scope>NUCLEOTIDE SEQUENCE</scope>
    <source>
        <strain evidence="1">Expedition CK06-06</strain>
    </source>
</reference>
<dbReference type="Gene3D" id="3.40.50.2000">
    <property type="entry name" value="Glycogen Phosphorylase B"/>
    <property type="match status" value="1"/>
</dbReference>
<evidence type="ECO:0000313" key="1">
    <source>
        <dbReference type="EMBL" id="GAH99117.1"/>
    </source>
</evidence>
<name>X1JYA4_9ZZZZ</name>
<comment type="caution">
    <text evidence="1">The sequence shown here is derived from an EMBL/GenBank/DDBJ whole genome shotgun (WGS) entry which is preliminary data.</text>
</comment>
<evidence type="ECO:0008006" key="2">
    <source>
        <dbReference type="Google" id="ProtNLM"/>
    </source>
</evidence>
<sequence length="122" mass="14035">MRILRISTRNFPDIGGPAKQAYLLSKYCSKNKIKTINIACKSKGNTFFKSKKINDNFEIYYLPFQAPRISAGLIRRTIFFLKFIICGCLKAIKIKRKFQIDLIHAHSPLPSGFIAYILSKIF</sequence>
<feature type="non-terminal residue" evidence="1">
    <location>
        <position position="122"/>
    </location>
</feature>
<proteinExistence type="predicted"/>
<dbReference type="SUPFAM" id="SSF53756">
    <property type="entry name" value="UDP-Glycosyltransferase/glycogen phosphorylase"/>
    <property type="match status" value="1"/>
</dbReference>
<dbReference type="AlphaFoldDB" id="X1JYA4"/>
<gene>
    <name evidence="1" type="ORF">S03H2_69652</name>
</gene>
<protein>
    <recommendedName>
        <fullName evidence="2">Glycosyltransferase subfamily 4-like N-terminal domain-containing protein</fullName>
    </recommendedName>
</protein>
<accession>X1JYA4</accession>